<dbReference type="SUPFAM" id="SSF55931">
    <property type="entry name" value="Glutamine synthetase/guanido kinase"/>
    <property type="match status" value="1"/>
</dbReference>
<dbReference type="EMBL" id="JAPMOS010000202">
    <property type="protein sequence ID" value="KAJ4453912.1"/>
    <property type="molecule type" value="Genomic_DNA"/>
</dbReference>
<dbReference type="GO" id="GO:0016874">
    <property type="term" value="F:ligase activity"/>
    <property type="evidence" value="ECO:0007669"/>
    <property type="project" value="UniProtKB-KW"/>
</dbReference>
<evidence type="ECO:0000256" key="9">
    <source>
        <dbReference type="ARBA" id="ARBA00032122"/>
    </source>
</evidence>
<evidence type="ECO:0000256" key="2">
    <source>
        <dbReference type="ARBA" id="ARBA00008100"/>
    </source>
</evidence>
<dbReference type="Gene3D" id="3.30.590.50">
    <property type="match status" value="2"/>
</dbReference>
<evidence type="ECO:0000256" key="6">
    <source>
        <dbReference type="ARBA" id="ARBA00022741"/>
    </source>
</evidence>
<keyword evidence="12" id="KW-1185">Reference proteome</keyword>
<proteinExistence type="inferred from homology"/>
<comment type="similarity">
    <text evidence="2 10">Belongs to the glutamate--cysteine ligase type 3 family.</text>
</comment>
<evidence type="ECO:0000256" key="4">
    <source>
        <dbReference type="ARBA" id="ARBA00022598"/>
    </source>
</evidence>
<dbReference type="Pfam" id="PF03074">
    <property type="entry name" value="GCS"/>
    <property type="match status" value="2"/>
</dbReference>
<dbReference type="InterPro" id="IPR014746">
    <property type="entry name" value="Gln_synth/guanido_kin_cat_dom"/>
</dbReference>
<name>A0ABQ8U3N8_9EUKA</name>
<keyword evidence="6 10" id="KW-0547">Nucleotide-binding</keyword>
<evidence type="ECO:0000256" key="7">
    <source>
        <dbReference type="ARBA" id="ARBA00022840"/>
    </source>
</evidence>
<reference evidence="11" key="1">
    <citation type="journal article" date="2022" name="bioRxiv">
        <title>Genomics of Preaxostyla Flagellates Illuminates Evolutionary Transitions and the Path Towards Mitochondrial Loss.</title>
        <authorList>
            <person name="Novak L.V.F."/>
            <person name="Treitli S.C."/>
            <person name="Pyrih J."/>
            <person name="Halakuc P."/>
            <person name="Pipaliya S.V."/>
            <person name="Vacek V."/>
            <person name="Brzon O."/>
            <person name="Soukal P."/>
            <person name="Eme L."/>
            <person name="Dacks J.B."/>
            <person name="Karnkowska A."/>
            <person name="Elias M."/>
            <person name="Hampl V."/>
        </authorList>
    </citation>
    <scope>NUCLEOTIDE SEQUENCE</scope>
    <source>
        <strain evidence="11">RCP-MX</strain>
    </source>
</reference>
<evidence type="ECO:0000313" key="11">
    <source>
        <dbReference type="EMBL" id="KAJ4453912.1"/>
    </source>
</evidence>
<evidence type="ECO:0000256" key="3">
    <source>
        <dbReference type="ARBA" id="ARBA00012220"/>
    </source>
</evidence>
<dbReference type="PANTHER" id="PTHR11164:SF0">
    <property type="entry name" value="GLUTAMATE--CYSTEINE LIGASE CATALYTIC SUBUNIT"/>
    <property type="match status" value="1"/>
</dbReference>
<keyword evidence="4 10" id="KW-0436">Ligase</keyword>
<comment type="caution">
    <text evidence="11">The sequence shown here is derived from an EMBL/GenBank/DDBJ whole genome shotgun (WGS) entry which is preliminary data.</text>
</comment>
<evidence type="ECO:0000256" key="8">
    <source>
        <dbReference type="ARBA" id="ARBA00030585"/>
    </source>
</evidence>
<sequence>MGFLTTLGRPLHWREIEPQVARLKQEAADQFVRLYNLYAAEAKEQLLFGDECEYMLVEFNESGEVSLCLDAYEILEKLHADPSTSIADWSPEYARYMLEGSPSTPYGSLADVILFERNMRLRREQLRAHLGPGRHLVSLAVYPRLGRPPHPLCRSPVTLEVPQPPGTPIPDESWNVAALTPAQRALAQANPASRSYFASDDLIYPHPRFGALTRNIRLRRGRKVAVNTPLYMDTNTNPSAILQEERELPGVLPGTSRWTPRSSAWAAVGCSAPCSANLEEARFLYDQLIVLAAPWSLALTAASPYFRGCLADTDCRFNTIAQSVDDRTPAEEAVFPSSRYGPSPVYVSAEGSPFNDVQVPIDQNTVETCRRAGIDEPLARYVGSVLARDPLVIYEGLVNQDPATHTAHFQTILSASWTTVRMKVPARAGDSWRVEFRPMEMQTGVLFFGRPTHNISNPTLIKKSHPTTPWNPNHRLGWIRCGIDCNLTDFENAAFVAMVVLLSRAILSSRVNFCIPMSQTHINLQRAQARDALHTQKLVFRQYRCNYPDRKAAAAAAVPVPCCHSAVVDLTLDEIFNGAVRMYAVLRSAVLLCGCQYGSVCLARCPAATRLWSI</sequence>
<evidence type="ECO:0000313" key="12">
    <source>
        <dbReference type="Proteomes" id="UP001141327"/>
    </source>
</evidence>
<comment type="pathway">
    <text evidence="1 10">Sulfur metabolism; glutathione biosynthesis; glutathione from L-cysteine and L-glutamate: step 1/2.</text>
</comment>
<evidence type="ECO:0000256" key="1">
    <source>
        <dbReference type="ARBA" id="ARBA00005006"/>
    </source>
</evidence>
<gene>
    <name evidence="11" type="ORF">PAPYR_11496</name>
</gene>
<keyword evidence="7 10" id="KW-0067">ATP-binding</keyword>
<dbReference type="PANTHER" id="PTHR11164">
    <property type="entry name" value="GLUTAMATE CYSTEINE LIGASE"/>
    <property type="match status" value="1"/>
</dbReference>
<dbReference type="InterPro" id="IPR004308">
    <property type="entry name" value="GCS"/>
</dbReference>
<keyword evidence="5 10" id="KW-0317">Glutathione biosynthesis</keyword>
<evidence type="ECO:0000256" key="5">
    <source>
        <dbReference type="ARBA" id="ARBA00022684"/>
    </source>
</evidence>
<comment type="catalytic activity">
    <reaction evidence="10">
        <text>L-cysteine + L-glutamate + ATP = gamma-L-glutamyl-L-cysteine + ADP + phosphate + H(+)</text>
        <dbReference type="Rhea" id="RHEA:13285"/>
        <dbReference type="ChEBI" id="CHEBI:15378"/>
        <dbReference type="ChEBI" id="CHEBI:29985"/>
        <dbReference type="ChEBI" id="CHEBI:30616"/>
        <dbReference type="ChEBI" id="CHEBI:35235"/>
        <dbReference type="ChEBI" id="CHEBI:43474"/>
        <dbReference type="ChEBI" id="CHEBI:58173"/>
        <dbReference type="ChEBI" id="CHEBI:456216"/>
        <dbReference type="EC" id="6.3.2.2"/>
    </reaction>
</comment>
<dbReference type="EC" id="6.3.2.2" evidence="3 10"/>
<accession>A0ABQ8U3N8</accession>
<evidence type="ECO:0000256" key="10">
    <source>
        <dbReference type="RuleBase" id="RU367135"/>
    </source>
</evidence>
<protein>
    <recommendedName>
        <fullName evidence="3 10">Glutamate--cysteine ligase</fullName>
        <ecNumber evidence="3 10">6.3.2.2</ecNumber>
    </recommendedName>
    <alternativeName>
        <fullName evidence="9 10">Gamma-ECS</fullName>
    </alternativeName>
    <alternativeName>
        <fullName evidence="8 10">Gamma-glutamylcysteine synthetase</fullName>
    </alternativeName>
</protein>
<organism evidence="11 12">
    <name type="scientific">Paratrimastix pyriformis</name>
    <dbReference type="NCBI Taxonomy" id="342808"/>
    <lineage>
        <taxon>Eukaryota</taxon>
        <taxon>Metamonada</taxon>
        <taxon>Preaxostyla</taxon>
        <taxon>Paratrimastigidae</taxon>
        <taxon>Paratrimastix</taxon>
    </lineage>
</organism>
<dbReference type="Proteomes" id="UP001141327">
    <property type="component" value="Unassembled WGS sequence"/>
</dbReference>